<dbReference type="GO" id="GO:0006269">
    <property type="term" value="P:DNA replication, synthesis of primer"/>
    <property type="evidence" value="ECO:0007669"/>
    <property type="project" value="UniProtKB-KW"/>
</dbReference>
<dbReference type="GeneID" id="107224727"/>
<keyword evidence="7 10" id="KW-0408">Iron</keyword>
<dbReference type="GO" id="GO:0005658">
    <property type="term" value="C:alpha DNA polymerase:primase complex"/>
    <property type="evidence" value="ECO:0007669"/>
    <property type="project" value="UniProtKB-ARBA"/>
</dbReference>
<evidence type="ECO:0000256" key="1">
    <source>
        <dbReference type="ARBA" id="ARBA00010564"/>
    </source>
</evidence>
<keyword evidence="3 10" id="KW-0004">4Fe-4S</keyword>
<feature type="region of interest" description="Disordered" evidence="12">
    <location>
        <begin position="464"/>
        <end position="492"/>
    </location>
</feature>
<evidence type="ECO:0000256" key="10">
    <source>
        <dbReference type="PIRNR" id="PIRNR009449"/>
    </source>
</evidence>
<evidence type="ECO:0000256" key="6">
    <source>
        <dbReference type="ARBA" id="ARBA00022723"/>
    </source>
</evidence>
<evidence type="ECO:0000256" key="8">
    <source>
        <dbReference type="ARBA" id="ARBA00023014"/>
    </source>
</evidence>
<dbReference type="GO" id="GO:0046872">
    <property type="term" value="F:metal ion binding"/>
    <property type="evidence" value="ECO:0007669"/>
    <property type="project" value="UniProtKB-UniRule"/>
</dbReference>
<evidence type="ECO:0000256" key="7">
    <source>
        <dbReference type="ARBA" id="ARBA00023004"/>
    </source>
</evidence>
<evidence type="ECO:0000313" key="14">
    <source>
        <dbReference type="Proteomes" id="UP000829291"/>
    </source>
</evidence>
<evidence type="ECO:0000313" key="15">
    <source>
        <dbReference type="RefSeq" id="XP_015520426.1"/>
    </source>
</evidence>
<dbReference type="Pfam" id="PF26466">
    <property type="entry name" value="DNA_primase_lrg_N"/>
    <property type="match status" value="1"/>
</dbReference>
<protein>
    <recommendedName>
        <fullName evidence="2 10">DNA primase large subunit</fullName>
    </recommendedName>
</protein>
<name>A0A6J0BZL4_NEOLC</name>
<evidence type="ECO:0000256" key="12">
    <source>
        <dbReference type="SAM" id="MobiDB-lite"/>
    </source>
</evidence>
<organism evidence="15">
    <name type="scientific">Neodiprion lecontei</name>
    <name type="common">Redheaded pine sawfly</name>
    <dbReference type="NCBI Taxonomy" id="441921"/>
    <lineage>
        <taxon>Eukaryota</taxon>
        <taxon>Metazoa</taxon>
        <taxon>Ecdysozoa</taxon>
        <taxon>Arthropoda</taxon>
        <taxon>Hexapoda</taxon>
        <taxon>Insecta</taxon>
        <taxon>Pterygota</taxon>
        <taxon>Neoptera</taxon>
        <taxon>Endopterygota</taxon>
        <taxon>Hymenoptera</taxon>
        <taxon>Tenthredinoidea</taxon>
        <taxon>Diprionidae</taxon>
        <taxon>Diprioninae</taxon>
        <taxon>Neodiprion</taxon>
    </lineage>
</organism>
<feature type="domain" description="DNA primase large subunit C-terminal" evidence="13">
    <location>
        <begin position="287"/>
        <end position="454"/>
    </location>
</feature>
<keyword evidence="8 10" id="KW-0411">Iron-sulfur</keyword>
<keyword evidence="14" id="KW-1185">Reference proteome</keyword>
<keyword evidence="6 10" id="KW-0479">Metal-binding</keyword>
<dbReference type="InterPro" id="IPR016558">
    <property type="entry name" value="DNA_primase_lsu_euk"/>
</dbReference>
<dbReference type="Proteomes" id="UP000829291">
    <property type="component" value="Chromosome 2"/>
</dbReference>
<comment type="similarity">
    <text evidence="1 10">Belongs to the eukaryotic-type primase large subunit family.</text>
</comment>
<dbReference type="OrthoDB" id="421393at2759"/>
<dbReference type="GO" id="GO:0051539">
    <property type="term" value="F:4 iron, 4 sulfur cluster binding"/>
    <property type="evidence" value="ECO:0007669"/>
    <property type="project" value="UniProtKB-UniRule"/>
</dbReference>
<keyword evidence="5 10" id="KW-0235">DNA replication</keyword>
<feature type="binding site" evidence="11">
    <location>
        <position position="296"/>
    </location>
    <ligand>
        <name>[4Fe-4S] cluster</name>
        <dbReference type="ChEBI" id="CHEBI:49883"/>
    </ligand>
</feature>
<dbReference type="AlphaFoldDB" id="A0A6J0BZL4"/>
<sequence>MDYVKRISRIKPEVSSLKETYPHDLQLYCTPPSGDISLAEFQELALERLKVLRIVESVYVQTDIESDKRLSTVLSELRDDNSLSYYVKLLQGTGCGTHSESDLKARRKDHISHFILQLAYCSSDELKKWFISREIELFKLRYSSLNSEGLQQFLKISSMNFVPISQNEKEVIKEYLTQSTVGYTDTYIEVHDFYKVSFCKVTDLVRNRRVYVHSGFAYIPDKELISVFVTVLRMQLASALAYTKRGMPILNTDDRLFTLLNSLHNTYTGDDFTISDGAAVPIESLDALSKSSYPLCMRFMHDALRAKHHLKHEGRQQYGLFIKGIGVLYEDAVRFWREEFCKKMEPEKFEKNHLYNIKHNYGKAGKRTNYTPYGCLKIIQSNVGPEQIHGCAFKETDIKILKQKMLSYGLNSTAINNIAGYVESGHYQIACGKYFEAVHKCPPPHAVIHPNVYFRDSQSVLTNGNSSIGTGQSMNGEKNEGKQTKPDPVMDDADDMDIVLSTAVL</sequence>
<keyword evidence="4 10" id="KW-0639">Primosome</keyword>
<reference evidence="15" key="1">
    <citation type="submission" date="2025-08" db="UniProtKB">
        <authorList>
            <consortium name="RefSeq"/>
        </authorList>
    </citation>
    <scope>IDENTIFICATION</scope>
    <source>
        <tissue evidence="15">Thorax and Abdomen</tissue>
    </source>
</reference>
<keyword evidence="9 10" id="KW-0238">DNA-binding</keyword>
<evidence type="ECO:0000256" key="2">
    <source>
        <dbReference type="ARBA" id="ARBA00019038"/>
    </source>
</evidence>
<evidence type="ECO:0000256" key="9">
    <source>
        <dbReference type="ARBA" id="ARBA00023125"/>
    </source>
</evidence>
<dbReference type="RefSeq" id="XP_015520426.1">
    <property type="nucleotide sequence ID" value="XM_015664940.2"/>
</dbReference>
<dbReference type="GO" id="GO:0006270">
    <property type="term" value="P:DNA replication initiation"/>
    <property type="evidence" value="ECO:0007669"/>
    <property type="project" value="UniProtKB-ARBA"/>
</dbReference>
<dbReference type="FunFam" id="1.20.930.80:FF:000001">
    <property type="entry name" value="DNA primase large subunit"/>
    <property type="match status" value="1"/>
</dbReference>
<proteinExistence type="inferred from homology"/>
<evidence type="ECO:0000256" key="11">
    <source>
        <dbReference type="PIRSR" id="PIRSR009449-1"/>
    </source>
</evidence>
<dbReference type="PIRSF" id="PIRSF009449">
    <property type="entry name" value="DNA_primase_large_subunit"/>
    <property type="match status" value="1"/>
</dbReference>
<evidence type="ECO:0000256" key="3">
    <source>
        <dbReference type="ARBA" id="ARBA00022485"/>
    </source>
</evidence>
<evidence type="ECO:0000256" key="4">
    <source>
        <dbReference type="ARBA" id="ARBA00022515"/>
    </source>
</evidence>
<dbReference type="CDD" id="cd07322">
    <property type="entry name" value="PriL_PriS_Eukaryotic"/>
    <property type="match status" value="1"/>
</dbReference>
<evidence type="ECO:0000256" key="5">
    <source>
        <dbReference type="ARBA" id="ARBA00022705"/>
    </source>
</evidence>
<dbReference type="KEGG" id="nlo:107224727"/>
<dbReference type="Gene3D" id="1.20.930.80">
    <property type="match status" value="1"/>
</dbReference>
<comment type="cofactor">
    <cofactor evidence="10">
        <name>[4Fe-4S] cluster</name>
        <dbReference type="ChEBI" id="CHEBI:49883"/>
    </cofactor>
    <text evidence="10">Binds 1 [4Fe-4S] cluster.</text>
</comment>
<dbReference type="InterPro" id="IPR007238">
    <property type="entry name" value="DNA_primase_lsu_euk/arc"/>
</dbReference>
<gene>
    <name evidence="15" type="primary">LOC107224727</name>
</gene>
<feature type="compositionally biased region" description="Polar residues" evidence="12">
    <location>
        <begin position="464"/>
        <end position="476"/>
    </location>
</feature>
<accession>A0A6J0BZL4</accession>
<dbReference type="Pfam" id="PF04104">
    <property type="entry name" value="DNA_primase_lrg"/>
    <property type="match status" value="1"/>
</dbReference>
<feature type="binding site" evidence="11">
    <location>
        <position position="431"/>
    </location>
    <ligand>
        <name>[4Fe-4S] cluster</name>
        <dbReference type="ChEBI" id="CHEBI:49883"/>
    </ligand>
</feature>
<dbReference type="PANTHER" id="PTHR10537:SF3">
    <property type="entry name" value="DNA PRIMASE LARGE SUBUNIT"/>
    <property type="match status" value="1"/>
</dbReference>
<dbReference type="GO" id="GO:0003677">
    <property type="term" value="F:DNA binding"/>
    <property type="evidence" value="ECO:0007669"/>
    <property type="project" value="UniProtKB-UniRule"/>
</dbReference>
<comment type="function">
    <text evidence="10">DNA primase is the polymerase that synthesizes small RNA primers for the Okazaki fragments made during discontinuous DNA replication.</text>
</comment>
<dbReference type="InterPro" id="IPR058560">
    <property type="entry name" value="DNA_primase_C"/>
</dbReference>
<evidence type="ECO:0000259" key="13">
    <source>
        <dbReference type="Pfam" id="PF04104"/>
    </source>
</evidence>
<dbReference type="PANTHER" id="PTHR10537">
    <property type="entry name" value="DNA PRIMASE LARGE SUBUNIT"/>
    <property type="match status" value="1"/>
</dbReference>
<feature type="binding site" evidence="11">
    <location>
        <position position="391"/>
    </location>
    <ligand>
        <name>[4Fe-4S] cluster</name>
        <dbReference type="ChEBI" id="CHEBI:49883"/>
    </ligand>
</feature>
<feature type="binding site" evidence="11">
    <location>
        <position position="375"/>
    </location>
    <ligand>
        <name>[4Fe-4S] cluster</name>
        <dbReference type="ChEBI" id="CHEBI:49883"/>
    </ligand>
</feature>